<dbReference type="Pfam" id="PF14630">
    <property type="entry name" value="ORC5_C"/>
    <property type="match status" value="1"/>
</dbReference>
<dbReference type="InterPro" id="IPR047088">
    <property type="entry name" value="ORC5_C"/>
</dbReference>
<name>A0AAV5TN87_9BILA</name>
<dbReference type="EMBL" id="BTSX01000004">
    <property type="protein sequence ID" value="GMS95832.1"/>
    <property type="molecule type" value="Genomic_DNA"/>
</dbReference>
<dbReference type="PANTHER" id="PTHR12705">
    <property type="entry name" value="ORIGIN RECOGNITION COMPLEX SUBUNIT 5"/>
    <property type="match status" value="1"/>
</dbReference>
<gene>
    <name evidence="2" type="ORF">PENTCL1PPCAC_18007</name>
</gene>
<accession>A0AAV5TN87</accession>
<feature type="domain" description="Origin recognition complex subunit 5 C-terminal" evidence="1">
    <location>
        <begin position="245"/>
        <end position="370"/>
    </location>
</feature>
<proteinExistence type="predicted"/>
<dbReference type="AlphaFoldDB" id="A0AAV5TN87"/>
<dbReference type="Proteomes" id="UP001432027">
    <property type="component" value="Unassembled WGS sequence"/>
</dbReference>
<dbReference type="InterPro" id="IPR020796">
    <property type="entry name" value="ORC5"/>
</dbReference>
<comment type="caution">
    <text evidence="2">The sequence shown here is derived from an EMBL/GenBank/DDBJ whole genome shotgun (WGS) entry which is preliminary data.</text>
</comment>
<evidence type="ECO:0000259" key="1">
    <source>
        <dbReference type="Pfam" id="PF14630"/>
    </source>
</evidence>
<reference evidence="2" key="1">
    <citation type="submission" date="2023-10" db="EMBL/GenBank/DDBJ databases">
        <title>Genome assembly of Pristionchus species.</title>
        <authorList>
            <person name="Yoshida K."/>
            <person name="Sommer R.J."/>
        </authorList>
    </citation>
    <scope>NUCLEOTIDE SEQUENCE</scope>
    <source>
        <strain evidence="2">RS0144</strain>
    </source>
</reference>
<organism evidence="2 3">
    <name type="scientific">Pristionchus entomophagus</name>
    <dbReference type="NCBI Taxonomy" id="358040"/>
    <lineage>
        <taxon>Eukaryota</taxon>
        <taxon>Metazoa</taxon>
        <taxon>Ecdysozoa</taxon>
        <taxon>Nematoda</taxon>
        <taxon>Chromadorea</taxon>
        <taxon>Rhabditida</taxon>
        <taxon>Rhabditina</taxon>
        <taxon>Diplogasteromorpha</taxon>
        <taxon>Diplogasteroidea</taxon>
        <taxon>Neodiplogasteridae</taxon>
        <taxon>Pristionchus</taxon>
    </lineage>
</organism>
<dbReference type="GO" id="GO:0005664">
    <property type="term" value="C:nuclear origin of replication recognition complex"/>
    <property type="evidence" value="ECO:0007669"/>
    <property type="project" value="TreeGrafter"/>
</dbReference>
<dbReference type="PANTHER" id="PTHR12705:SF0">
    <property type="entry name" value="ORIGIN RECOGNITION COMPLEX SUBUNIT 5"/>
    <property type="match status" value="1"/>
</dbReference>
<feature type="non-terminal residue" evidence="2">
    <location>
        <position position="1"/>
    </location>
</feature>
<evidence type="ECO:0000313" key="2">
    <source>
        <dbReference type="EMBL" id="GMS95832.1"/>
    </source>
</evidence>
<keyword evidence="3" id="KW-1185">Reference proteome</keyword>
<dbReference type="GO" id="GO:0006270">
    <property type="term" value="P:DNA replication initiation"/>
    <property type="evidence" value="ECO:0007669"/>
    <property type="project" value="TreeGrafter"/>
</dbReference>
<evidence type="ECO:0000313" key="3">
    <source>
        <dbReference type="Proteomes" id="UP001432027"/>
    </source>
</evidence>
<protein>
    <recommendedName>
        <fullName evidence="1">Origin recognition complex subunit 5 C-terminal domain-containing protein</fullName>
    </recommendedName>
</protein>
<dbReference type="GO" id="GO:0003688">
    <property type="term" value="F:DNA replication origin binding"/>
    <property type="evidence" value="ECO:0007669"/>
    <property type="project" value="TreeGrafter"/>
</dbReference>
<sequence length="378" mass="43171">RFLKKAFTNPHSYAPHIHLSGTPACGILETLKIMEKRDVPEARICFVNCLSIEGCAKSLFSQISLGFYLKRTKNDNIDSLQLDLNQLCEDKNERLIAVLLDAQALNCFTSSFLKAFFDISRKTRNGRFTFVTVSHLPWLHFQREVNSCAAEPVSLIFQVPSQDEIIEKMKENEEEIPQKFLRNCIDHLIPTSNNPNVIKNMISETWSMANKEEWNSASGLKKYVGDLDGKVGAENDWLDSSSSLMSAASKLVLVSSYCASHNHPASDKRYLIKTHNKEKVRANEKRNEATGTPKMFDLERLLFIREALMQLYHHLKNESIEIEPKLLVNSLVSMNRLILVSSKDNLDWPKLKCVTPFETVRQLAQDIGIKDINIHLEY</sequence>